<keyword evidence="4" id="KW-0238">DNA-binding</keyword>
<dbReference type="AlphaFoldDB" id="A0A4D6YMG1"/>
<dbReference type="Pfam" id="PF04545">
    <property type="entry name" value="Sigma70_r4"/>
    <property type="match status" value="1"/>
</dbReference>
<keyword evidence="8" id="KW-1185">Reference proteome</keyword>
<evidence type="ECO:0000256" key="2">
    <source>
        <dbReference type="ARBA" id="ARBA00023015"/>
    </source>
</evidence>
<dbReference type="Gene3D" id="1.10.10.10">
    <property type="entry name" value="Winged helix-like DNA-binding domain superfamily/Winged helix DNA-binding domain"/>
    <property type="match status" value="1"/>
</dbReference>
<evidence type="ECO:0000256" key="1">
    <source>
        <dbReference type="ARBA" id="ARBA00007788"/>
    </source>
</evidence>
<sequence length="283" mass="33659">MIKKIQYLYEKSCSNLKIYIFTVKMLKILSSSEEHYLTEKLYYYGNLISAKTIILSNLRLIIHITKNYLGYGMTHSDLIQSGNFGLIKSIFRFNPNINIRFISFALYWIKSEIHEYILRNWRIVKIATTKSQRKIFFNLKKNKNTLKWLDKNEIKVFTQILGVHTQDIKEMESRILSQDITIHPFIELKKKKKNIINNLVPYLNNLKYDISYVIKLNTNKNINSKYKLNHTILTLDTRSRNIINTRWIIDQEKKITLKKIANNYGISAERVRQIESNAIKKMK</sequence>
<keyword evidence="2" id="KW-0805">Transcription regulation</keyword>
<name>A0A4D6YMG1_9GAMM</name>
<dbReference type="InterPro" id="IPR007627">
    <property type="entry name" value="RNA_pol_sigma70_r2"/>
</dbReference>
<dbReference type="SUPFAM" id="SSF88946">
    <property type="entry name" value="Sigma2 domain of RNA polymerase sigma factors"/>
    <property type="match status" value="1"/>
</dbReference>
<dbReference type="EMBL" id="CP032998">
    <property type="protein sequence ID" value="QCI26225.1"/>
    <property type="molecule type" value="Genomic_DNA"/>
</dbReference>
<dbReference type="InterPro" id="IPR013325">
    <property type="entry name" value="RNA_pol_sigma_r2"/>
</dbReference>
<dbReference type="RefSeq" id="WP_158351513.1">
    <property type="nucleotide sequence ID" value="NZ_CP032998.1"/>
</dbReference>
<dbReference type="InterPro" id="IPR000943">
    <property type="entry name" value="RNA_pol_sigma70"/>
</dbReference>
<dbReference type="Proteomes" id="UP000298636">
    <property type="component" value="Chromosome"/>
</dbReference>
<evidence type="ECO:0000256" key="5">
    <source>
        <dbReference type="ARBA" id="ARBA00023163"/>
    </source>
</evidence>
<evidence type="ECO:0000256" key="4">
    <source>
        <dbReference type="ARBA" id="ARBA00023125"/>
    </source>
</evidence>
<accession>A0A4D6YMG1</accession>
<feature type="domain" description="RNA polymerase sigma-70" evidence="6">
    <location>
        <begin position="77"/>
        <end position="90"/>
    </location>
</feature>
<comment type="similarity">
    <text evidence="1">Belongs to the sigma-70 factor family.</text>
</comment>
<gene>
    <name evidence="7" type="ORF">D9V79_00110</name>
</gene>
<protein>
    <submittedName>
        <fullName evidence="7">Sigma-70 family RNA polymerase sigma factor</fullName>
    </submittedName>
</protein>
<dbReference type="NCBIfam" id="TIGR02937">
    <property type="entry name" value="sigma70-ECF"/>
    <property type="match status" value="1"/>
</dbReference>
<dbReference type="GO" id="GO:0016987">
    <property type="term" value="F:sigma factor activity"/>
    <property type="evidence" value="ECO:0007669"/>
    <property type="project" value="UniProtKB-KW"/>
</dbReference>
<dbReference type="PRINTS" id="PR00046">
    <property type="entry name" value="SIGMA70FCT"/>
</dbReference>
<dbReference type="InterPro" id="IPR014284">
    <property type="entry name" value="RNA_pol_sigma-70_dom"/>
</dbReference>
<dbReference type="InterPro" id="IPR013324">
    <property type="entry name" value="RNA_pol_sigma_r3/r4-like"/>
</dbReference>
<reference evidence="7 8" key="1">
    <citation type="submission" date="2018-10" db="EMBL/GenBank/DDBJ databases">
        <title>Comparative functional genomics of the obligate endosymbiont Buchnera aphidicola.</title>
        <authorList>
            <person name="Chong R.A."/>
        </authorList>
    </citation>
    <scope>NUCLEOTIDE SEQUENCE [LARGE SCALE GENOMIC DNA]</scope>
    <source>
        <strain evidence="7 8">Ssp</strain>
    </source>
</reference>
<dbReference type="OrthoDB" id="9809557at2"/>
<evidence type="ECO:0000259" key="6">
    <source>
        <dbReference type="PROSITE" id="PS00715"/>
    </source>
</evidence>
<dbReference type="GO" id="GO:0006352">
    <property type="term" value="P:DNA-templated transcription initiation"/>
    <property type="evidence" value="ECO:0007669"/>
    <property type="project" value="InterPro"/>
</dbReference>
<dbReference type="SUPFAM" id="SSF88659">
    <property type="entry name" value="Sigma3 and sigma4 domains of RNA polymerase sigma factors"/>
    <property type="match status" value="1"/>
</dbReference>
<dbReference type="PROSITE" id="PS00715">
    <property type="entry name" value="SIGMA70_1"/>
    <property type="match status" value="1"/>
</dbReference>
<dbReference type="PANTHER" id="PTHR30376">
    <property type="entry name" value="SIGMA FACTOR RPOH HEAT SHOCK RELATED"/>
    <property type="match status" value="1"/>
</dbReference>
<dbReference type="GO" id="GO:0003677">
    <property type="term" value="F:DNA binding"/>
    <property type="evidence" value="ECO:0007669"/>
    <property type="project" value="UniProtKB-KW"/>
</dbReference>
<dbReference type="Pfam" id="PF04542">
    <property type="entry name" value="Sigma70_r2"/>
    <property type="match status" value="1"/>
</dbReference>
<evidence type="ECO:0000313" key="8">
    <source>
        <dbReference type="Proteomes" id="UP000298636"/>
    </source>
</evidence>
<dbReference type="NCBIfam" id="NF005143">
    <property type="entry name" value="PRK06596.1"/>
    <property type="match status" value="1"/>
</dbReference>
<keyword evidence="5" id="KW-0804">Transcription</keyword>
<evidence type="ECO:0000313" key="7">
    <source>
        <dbReference type="EMBL" id="QCI26225.1"/>
    </source>
</evidence>
<dbReference type="InterPro" id="IPR050813">
    <property type="entry name" value="Sigma-70_Factor"/>
</dbReference>
<dbReference type="InterPro" id="IPR007630">
    <property type="entry name" value="RNA_pol_sigma70_r4"/>
</dbReference>
<dbReference type="InterPro" id="IPR036388">
    <property type="entry name" value="WH-like_DNA-bd_sf"/>
</dbReference>
<dbReference type="Gene3D" id="1.20.120.1810">
    <property type="match status" value="1"/>
</dbReference>
<keyword evidence="3" id="KW-0731">Sigma factor</keyword>
<evidence type="ECO:0000256" key="3">
    <source>
        <dbReference type="ARBA" id="ARBA00023082"/>
    </source>
</evidence>
<proteinExistence type="inferred from homology"/>
<organism evidence="7 8">
    <name type="scientific">Buchnera aphidicola</name>
    <name type="common">Stegophylla sp.</name>
    <dbReference type="NCBI Taxonomy" id="2315800"/>
    <lineage>
        <taxon>Bacteria</taxon>
        <taxon>Pseudomonadati</taxon>
        <taxon>Pseudomonadota</taxon>
        <taxon>Gammaproteobacteria</taxon>
        <taxon>Enterobacterales</taxon>
        <taxon>Erwiniaceae</taxon>
        <taxon>Buchnera</taxon>
    </lineage>
</organism>
<dbReference type="PANTHER" id="PTHR30376:SF3">
    <property type="entry name" value="RNA POLYMERASE SIGMA FACTOR RPOH"/>
    <property type="match status" value="1"/>
</dbReference>